<proteinExistence type="predicted"/>
<gene>
    <name evidence="2" type="ORF">PTRA_a2613</name>
</gene>
<evidence type="ECO:0000256" key="1">
    <source>
        <dbReference type="SAM" id="Phobius"/>
    </source>
</evidence>
<protein>
    <submittedName>
        <fullName evidence="2">Uncharacterized protein</fullName>
    </submittedName>
</protein>
<dbReference type="KEGG" id="ptn:PTRA_a2613"/>
<name>A0A0U2LPF4_9GAMM</name>
<keyword evidence="1" id="KW-0812">Transmembrane</keyword>
<dbReference type="AlphaFoldDB" id="A0A0U2LPF4"/>
<reference evidence="2 3" key="1">
    <citation type="submission" date="2015-03" db="EMBL/GenBank/DDBJ databases">
        <authorList>
            <person name="Murphy D."/>
        </authorList>
    </citation>
    <scope>NUCLEOTIDE SEQUENCE [LARGE SCALE GENOMIC DNA]</scope>
    <source>
        <strain evidence="2 3">KMM 520</strain>
    </source>
</reference>
<dbReference type="EMBL" id="CP011034">
    <property type="protein sequence ID" value="ALS33686.1"/>
    <property type="molecule type" value="Genomic_DNA"/>
</dbReference>
<organism evidence="2">
    <name type="scientific">Pseudoalteromonas translucida KMM 520</name>
    <dbReference type="NCBI Taxonomy" id="1315283"/>
    <lineage>
        <taxon>Bacteria</taxon>
        <taxon>Pseudomonadati</taxon>
        <taxon>Pseudomonadota</taxon>
        <taxon>Gammaproteobacteria</taxon>
        <taxon>Alteromonadales</taxon>
        <taxon>Pseudoalteromonadaceae</taxon>
        <taxon>Pseudoalteromonas</taxon>
    </lineage>
</organism>
<dbReference type="PATRIC" id="fig|1315283.4.peg.2276"/>
<dbReference type="Proteomes" id="UP000065261">
    <property type="component" value="Chromosome I"/>
</dbReference>
<keyword evidence="1" id="KW-0472">Membrane</keyword>
<accession>A0A0U2LPF4</accession>
<keyword evidence="1" id="KW-1133">Transmembrane helix</keyword>
<feature type="transmembrane region" description="Helical" evidence="1">
    <location>
        <begin position="6"/>
        <end position="28"/>
    </location>
</feature>
<sequence length="58" mass="6699">MSMNQFIITTLLAMLLGGVLCLAGSFILTKLKKYYQQLSFKHQVLEPYTFKKTEKDKP</sequence>
<evidence type="ECO:0000313" key="2">
    <source>
        <dbReference type="EMBL" id="ALS33686.1"/>
    </source>
</evidence>
<evidence type="ECO:0000313" key="3">
    <source>
        <dbReference type="Proteomes" id="UP000065261"/>
    </source>
</evidence>